<feature type="compositionally biased region" description="Polar residues" evidence="1">
    <location>
        <begin position="427"/>
        <end position="438"/>
    </location>
</feature>
<feature type="compositionally biased region" description="Low complexity" evidence="1">
    <location>
        <begin position="256"/>
        <end position="266"/>
    </location>
</feature>
<dbReference type="AlphaFoldDB" id="A0A7R8W0U3"/>
<feature type="compositionally biased region" description="Basic residues" evidence="1">
    <location>
        <begin position="175"/>
        <end position="185"/>
    </location>
</feature>
<feature type="compositionally biased region" description="Basic and acidic residues" evidence="1">
    <location>
        <begin position="242"/>
        <end position="255"/>
    </location>
</feature>
<gene>
    <name evidence="2" type="ORF">CTOB1V02_LOCUS685</name>
</gene>
<feature type="region of interest" description="Disordered" evidence="1">
    <location>
        <begin position="324"/>
        <end position="391"/>
    </location>
</feature>
<sequence>MPGSSRVVQKDVKKVRSSESKTPRVALRSPIAARKKRSPEVLKPRRKLVSDDACSGMTRPKEGAAKPKGQSKKIVLPAASHDGDENLGSSNGIVESREAAGSSVDVLSVPVKKRRGRPPRVKSAEDTIGSSTAEGKSGPQSGEGIPGKESTKKKVVGKQSAARQQSVAEMVNSRTQKKSKGHQRGRQVSSSSSTAKTSEKEDEGDGPRGRARRSVSSSDESDRRAAPKTRVVSRATPSKGSNKKETPRSKKESPSQKESSSRSLSARGRKKVVKIAPEKNRDESLTDDEKKEKIRVKKKVGRRKSRVASLNAMAMVHCMYENEALRSPSSTSEGGASRGDARSPETFEEKADKKKPSRAVTKKKEQKKTETVKKESSESDERPLKDLVMPKRIASLNASAILAASYSPMEPPKKKWINEIVKKEQSEGGQSQPSAVTSEESKPMKKRKIDVSTTDGEGSSGGKRRKEATESSTAGSTSHRGEAGATVSSQEIKVDEGDSNSAKGVEEMDVIVADQDLTFAGLAYINRPKDASTAEFAVQTYRISSRSCPAPGANGGKVTLRSQTVVHKTQETQILQRPGQISEVTSTSTKSYSPLGALSTMRPTLPPTMSLATATVDSTHHHHSVPITPSSNLATLGETIRKEGFSCSGSNLATLGETIRKEGLFSVRPPRFGGKKSCQIRKANHCSVIA</sequence>
<feature type="compositionally biased region" description="Basic and acidic residues" evidence="1">
    <location>
        <begin position="276"/>
        <end position="292"/>
    </location>
</feature>
<feature type="compositionally biased region" description="Polar residues" evidence="1">
    <location>
        <begin position="128"/>
        <end position="140"/>
    </location>
</feature>
<feature type="compositionally biased region" description="Basic residues" evidence="1">
    <location>
        <begin position="293"/>
        <end position="306"/>
    </location>
</feature>
<feature type="region of interest" description="Disordered" evidence="1">
    <location>
        <begin position="1"/>
        <end position="310"/>
    </location>
</feature>
<evidence type="ECO:0000256" key="1">
    <source>
        <dbReference type="SAM" id="MobiDB-lite"/>
    </source>
</evidence>
<feature type="region of interest" description="Disordered" evidence="1">
    <location>
        <begin position="403"/>
        <end position="502"/>
    </location>
</feature>
<feature type="compositionally biased region" description="Basic and acidic residues" evidence="1">
    <location>
        <begin position="411"/>
        <end position="426"/>
    </location>
</feature>
<feature type="compositionally biased region" description="Basic residues" evidence="1">
    <location>
        <begin position="355"/>
        <end position="366"/>
    </location>
</feature>
<feature type="compositionally biased region" description="Basic and acidic residues" evidence="1">
    <location>
        <begin position="339"/>
        <end position="354"/>
    </location>
</feature>
<dbReference type="EMBL" id="OB660091">
    <property type="protein sequence ID" value="CAD7222684.1"/>
    <property type="molecule type" value="Genomic_DNA"/>
</dbReference>
<accession>A0A7R8W0U3</accession>
<proteinExistence type="predicted"/>
<protein>
    <submittedName>
        <fullName evidence="2">Uncharacterized protein</fullName>
    </submittedName>
</protein>
<organism evidence="2">
    <name type="scientific">Cyprideis torosa</name>
    <dbReference type="NCBI Taxonomy" id="163714"/>
    <lineage>
        <taxon>Eukaryota</taxon>
        <taxon>Metazoa</taxon>
        <taxon>Ecdysozoa</taxon>
        <taxon>Arthropoda</taxon>
        <taxon>Crustacea</taxon>
        <taxon>Oligostraca</taxon>
        <taxon>Ostracoda</taxon>
        <taxon>Podocopa</taxon>
        <taxon>Podocopida</taxon>
        <taxon>Cytherocopina</taxon>
        <taxon>Cytheroidea</taxon>
        <taxon>Cytherideidae</taxon>
        <taxon>Cyprideis</taxon>
    </lineage>
</organism>
<name>A0A7R8W0U3_9CRUS</name>
<evidence type="ECO:0000313" key="2">
    <source>
        <dbReference type="EMBL" id="CAD7222684.1"/>
    </source>
</evidence>
<reference evidence="2" key="1">
    <citation type="submission" date="2020-11" db="EMBL/GenBank/DDBJ databases">
        <authorList>
            <person name="Tran Van P."/>
        </authorList>
    </citation>
    <scope>NUCLEOTIDE SEQUENCE</scope>
</reference>
<feature type="compositionally biased region" description="Basic residues" evidence="1">
    <location>
        <begin position="111"/>
        <end position="120"/>
    </location>
</feature>
<feature type="compositionally biased region" description="Basic and acidic residues" evidence="1">
    <location>
        <begin position="367"/>
        <end position="389"/>
    </location>
</feature>
<feature type="compositionally biased region" description="Basic and acidic residues" evidence="1">
    <location>
        <begin position="8"/>
        <end position="22"/>
    </location>
</feature>